<evidence type="ECO:0000313" key="1">
    <source>
        <dbReference type="EMBL" id="GMH70628.1"/>
    </source>
</evidence>
<proteinExistence type="predicted"/>
<dbReference type="EMBL" id="BLQM01000159">
    <property type="protein sequence ID" value="GMH70628.1"/>
    <property type="molecule type" value="Genomic_DNA"/>
</dbReference>
<comment type="caution">
    <text evidence="1">The sequence shown here is derived from an EMBL/GenBank/DDBJ whole genome shotgun (WGS) entry which is preliminary data.</text>
</comment>
<dbReference type="AlphaFoldDB" id="A0A9W7AK76"/>
<gene>
    <name evidence="1" type="ORF">TL16_g05457</name>
</gene>
<name>A0A9W7AK76_9STRA</name>
<reference evidence="2" key="1">
    <citation type="journal article" date="2023" name="Commun. Biol.">
        <title>Genome analysis of Parmales, the sister group of diatoms, reveals the evolutionary specialization of diatoms from phago-mixotrophs to photoautotrophs.</title>
        <authorList>
            <person name="Ban H."/>
            <person name="Sato S."/>
            <person name="Yoshikawa S."/>
            <person name="Yamada K."/>
            <person name="Nakamura Y."/>
            <person name="Ichinomiya M."/>
            <person name="Sato N."/>
            <person name="Blanc-Mathieu R."/>
            <person name="Endo H."/>
            <person name="Kuwata A."/>
            <person name="Ogata H."/>
        </authorList>
    </citation>
    <scope>NUCLEOTIDE SEQUENCE [LARGE SCALE GENOMIC DNA]</scope>
</reference>
<evidence type="ECO:0000313" key="2">
    <source>
        <dbReference type="Proteomes" id="UP001162640"/>
    </source>
</evidence>
<organism evidence="1 2">
    <name type="scientific">Triparma laevis f. inornata</name>
    <dbReference type="NCBI Taxonomy" id="1714386"/>
    <lineage>
        <taxon>Eukaryota</taxon>
        <taxon>Sar</taxon>
        <taxon>Stramenopiles</taxon>
        <taxon>Ochrophyta</taxon>
        <taxon>Bolidophyceae</taxon>
        <taxon>Parmales</taxon>
        <taxon>Triparmaceae</taxon>
        <taxon>Triparma</taxon>
    </lineage>
</organism>
<protein>
    <submittedName>
        <fullName evidence="1">Uncharacterized protein</fullName>
    </submittedName>
</protein>
<sequence length="78" mass="8088">MGVSAPKSIAPSFKLSPLAALTPAADDEPLKESLFGASFFNPAETWAMIFSFAVASASASISRFSPNSAVNTLDPKLP</sequence>
<accession>A0A9W7AK76</accession>
<dbReference type="Proteomes" id="UP001162640">
    <property type="component" value="Unassembled WGS sequence"/>
</dbReference>